<feature type="domain" description="ABC3 transporter permease C-terminal" evidence="9">
    <location>
        <begin position="276"/>
        <end position="407"/>
    </location>
</feature>
<dbReference type="RefSeq" id="WP_251261350.1">
    <property type="nucleotide sequence ID" value="NZ_JAMQGP010000003.1"/>
</dbReference>
<dbReference type="InterPro" id="IPR025857">
    <property type="entry name" value="MacB_PCD"/>
</dbReference>
<sequence>MAAKLFRPIALLTALRFMSGRRSSRMVSFISSSSTVGIAVGITAIILVLSVMNGFERALSERLLAVIPHAEVVSLTEPMTNWQGFSAQLEARDDIEAVAPFININGMVSHGEQMRAVQVKGIDPSLQSKVSAYADYLYPNVSQSLTGREIILGGGIADALNVEAGDTINVLVPNESQPNRLSAPKSYPFEVVSIFRFGGQIDGLTAYIHIDEARVLANLDFGVKGLELKVQDIFTANKAAYSAGASLPMYVYVSDWMRANGHVYHDIQMVRGIVYLVMVLVIGVACFNIVSSLVMAVQDKRSEIAILLTMGASGRMIMSTFVWQGVLTGVIGVAFGAAGGALLSVYLGDILHGVESVIGQTMLSGDIYFIDQIPSELHLQDVLTVSVVAWVTAFTSTLYPAWRASRILPANELGGH</sequence>
<protein>
    <submittedName>
        <fullName evidence="11">Lipoprotein-releasing ABC transporter permease subunit LolE</fullName>
    </submittedName>
</protein>
<dbReference type="InterPro" id="IPR003838">
    <property type="entry name" value="ABC3_permease_C"/>
</dbReference>
<evidence type="ECO:0000313" key="11">
    <source>
        <dbReference type="EMBL" id="MCM2679940.1"/>
    </source>
</evidence>
<dbReference type="NCBIfam" id="NF008357">
    <property type="entry name" value="PRK11146.1"/>
    <property type="match status" value="1"/>
</dbReference>
<keyword evidence="11" id="KW-0449">Lipoprotein</keyword>
<keyword evidence="5 8" id="KW-0812">Transmembrane</keyword>
<feature type="transmembrane region" description="Helical" evidence="8">
    <location>
        <begin position="329"/>
        <end position="348"/>
    </location>
</feature>
<dbReference type="InterPro" id="IPR011925">
    <property type="entry name" value="LolCE_TM"/>
</dbReference>
<name>A0AA41W6Q4_9GAMM</name>
<reference evidence="11 12" key="1">
    <citation type="journal article" date="2013" name="Antonie Van Leeuwenhoek">
        <title>Echinimonas agarilytica gen. nov., sp. nov., a new gammaproteobacterium isolated from the sea urchin Strongylocentrotus intermedius.</title>
        <authorList>
            <person name="Nedashkovskaya O.I."/>
            <person name="Stenkova A.M."/>
            <person name="Zhukova N.V."/>
            <person name="Van Trappen S."/>
            <person name="Lee J.S."/>
            <person name="Kim S.B."/>
        </authorList>
    </citation>
    <scope>NUCLEOTIDE SEQUENCE [LARGE SCALE GENOMIC DNA]</scope>
    <source>
        <strain evidence="11 12">KMM 6351</strain>
    </source>
</reference>
<proteinExistence type="inferred from homology"/>
<dbReference type="Proteomes" id="UP001165393">
    <property type="component" value="Unassembled WGS sequence"/>
</dbReference>
<dbReference type="Pfam" id="PF12704">
    <property type="entry name" value="MacB_PCD"/>
    <property type="match status" value="1"/>
</dbReference>
<feature type="domain" description="MacB-like periplasmic core" evidence="10">
    <location>
        <begin position="35"/>
        <end position="216"/>
    </location>
</feature>
<evidence type="ECO:0000256" key="1">
    <source>
        <dbReference type="ARBA" id="ARBA00004651"/>
    </source>
</evidence>
<evidence type="ECO:0000259" key="9">
    <source>
        <dbReference type="Pfam" id="PF02687"/>
    </source>
</evidence>
<dbReference type="PANTHER" id="PTHR30489">
    <property type="entry name" value="LIPOPROTEIN-RELEASING SYSTEM TRANSMEMBRANE PROTEIN LOLE"/>
    <property type="match status" value="1"/>
</dbReference>
<dbReference type="GO" id="GO:0042953">
    <property type="term" value="P:lipoprotein transport"/>
    <property type="evidence" value="ECO:0007669"/>
    <property type="project" value="InterPro"/>
</dbReference>
<keyword evidence="3" id="KW-0813">Transport</keyword>
<evidence type="ECO:0000256" key="5">
    <source>
        <dbReference type="ARBA" id="ARBA00022692"/>
    </source>
</evidence>
<evidence type="ECO:0000256" key="6">
    <source>
        <dbReference type="ARBA" id="ARBA00022989"/>
    </source>
</evidence>
<dbReference type="EMBL" id="JAMQGP010000003">
    <property type="protein sequence ID" value="MCM2679940.1"/>
    <property type="molecule type" value="Genomic_DNA"/>
</dbReference>
<keyword evidence="4" id="KW-1003">Cell membrane</keyword>
<comment type="subcellular location">
    <subcellularLocation>
        <location evidence="1">Cell membrane</location>
        <topology evidence="1">Multi-pass membrane protein</topology>
    </subcellularLocation>
</comment>
<keyword evidence="7 8" id="KW-0472">Membrane</keyword>
<dbReference type="Pfam" id="PF02687">
    <property type="entry name" value="FtsX"/>
    <property type="match status" value="1"/>
</dbReference>
<gene>
    <name evidence="11" type="primary">lolE</name>
    <name evidence="11" type="ORF">NAF29_09710</name>
</gene>
<comment type="similarity">
    <text evidence="2">Belongs to the ABC-4 integral membrane protein family. LolC/E subfamily.</text>
</comment>
<evidence type="ECO:0000256" key="7">
    <source>
        <dbReference type="ARBA" id="ARBA00023136"/>
    </source>
</evidence>
<dbReference type="GO" id="GO:0044874">
    <property type="term" value="P:lipoprotein localization to outer membrane"/>
    <property type="evidence" value="ECO:0007669"/>
    <property type="project" value="TreeGrafter"/>
</dbReference>
<evidence type="ECO:0000256" key="8">
    <source>
        <dbReference type="SAM" id="Phobius"/>
    </source>
</evidence>
<comment type="caution">
    <text evidence="11">The sequence shown here is derived from an EMBL/GenBank/DDBJ whole genome shotgun (WGS) entry which is preliminary data.</text>
</comment>
<accession>A0AA41W6Q4</accession>
<feature type="transmembrane region" description="Helical" evidence="8">
    <location>
        <begin position="273"/>
        <end position="297"/>
    </location>
</feature>
<feature type="transmembrane region" description="Helical" evidence="8">
    <location>
        <begin position="26"/>
        <end position="52"/>
    </location>
</feature>
<dbReference type="NCBIfam" id="TIGR02212">
    <property type="entry name" value="lolCE"/>
    <property type="match status" value="1"/>
</dbReference>
<dbReference type="AlphaFoldDB" id="A0AA41W6Q4"/>
<evidence type="ECO:0000256" key="4">
    <source>
        <dbReference type="ARBA" id="ARBA00022475"/>
    </source>
</evidence>
<keyword evidence="12" id="KW-1185">Reference proteome</keyword>
<evidence type="ECO:0000256" key="2">
    <source>
        <dbReference type="ARBA" id="ARBA00005236"/>
    </source>
</evidence>
<dbReference type="GO" id="GO:0098797">
    <property type="term" value="C:plasma membrane protein complex"/>
    <property type="evidence" value="ECO:0007669"/>
    <property type="project" value="TreeGrafter"/>
</dbReference>
<dbReference type="InterPro" id="IPR051447">
    <property type="entry name" value="Lipoprotein-release_system"/>
</dbReference>
<evidence type="ECO:0000259" key="10">
    <source>
        <dbReference type="Pfam" id="PF12704"/>
    </source>
</evidence>
<dbReference type="PANTHER" id="PTHR30489:SF0">
    <property type="entry name" value="LIPOPROTEIN-RELEASING SYSTEM TRANSMEMBRANE PROTEIN LOLE"/>
    <property type="match status" value="1"/>
</dbReference>
<organism evidence="11 12">
    <name type="scientific">Echinimonas agarilytica</name>
    <dbReference type="NCBI Taxonomy" id="1215918"/>
    <lineage>
        <taxon>Bacteria</taxon>
        <taxon>Pseudomonadati</taxon>
        <taxon>Pseudomonadota</taxon>
        <taxon>Gammaproteobacteria</taxon>
        <taxon>Alteromonadales</taxon>
        <taxon>Echinimonadaceae</taxon>
        <taxon>Echinimonas</taxon>
    </lineage>
</organism>
<keyword evidence="6 8" id="KW-1133">Transmembrane helix</keyword>
<evidence type="ECO:0000313" key="12">
    <source>
        <dbReference type="Proteomes" id="UP001165393"/>
    </source>
</evidence>
<evidence type="ECO:0000256" key="3">
    <source>
        <dbReference type="ARBA" id="ARBA00022448"/>
    </source>
</evidence>